<comment type="caution">
    <text evidence="2">The sequence shown here is derived from an EMBL/GenBank/DDBJ whole genome shotgun (WGS) entry which is preliminary data.</text>
</comment>
<accession>A0ABU7TYY5</accession>
<protein>
    <recommendedName>
        <fullName evidence="4">Helix-turn-helix domain-containing protein</fullName>
    </recommendedName>
</protein>
<dbReference type="Proteomes" id="UP001355206">
    <property type="component" value="Unassembled WGS sequence"/>
</dbReference>
<gene>
    <name evidence="2" type="ORF">MOTC310_31720</name>
</gene>
<reference evidence="2 3" key="1">
    <citation type="journal article" date="2012" name="Genet. Mol. Biol.">
        <title>Analysis of 16S rRNA and mxaF genes revealing insights into Methylobacterium niche-specific plant association.</title>
        <authorList>
            <person name="Dourado M.N."/>
            <person name="Andreote F.D."/>
            <person name="Dini-Andreote F."/>
            <person name="Conti R."/>
            <person name="Araujo J.M."/>
            <person name="Araujo W.L."/>
        </authorList>
    </citation>
    <scope>NUCLEOTIDE SEQUENCE [LARGE SCALE GENOMIC DNA]</scope>
    <source>
        <strain evidence="2 3">TC3-10</strain>
    </source>
</reference>
<sequence length="110" mass="12079">MSAFADGDLVDMLQSAKSLAEIADMLGISIRQVQNHVDDGSLVAVDLGRGSARRDLRILDADLQGFLVRRRTSAAKVATFQDARDARPKPLGENPTFAERRASRKARQTR</sequence>
<name>A0ABU7TYY5_9HYPH</name>
<evidence type="ECO:0000313" key="3">
    <source>
        <dbReference type="Proteomes" id="UP001355206"/>
    </source>
</evidence>
<keyword evidence="3" id="KW-1185">Reference proteome</keyword>
<dbReference type="EMBL" id="MLCA01000017">
    <property type="protein sequence ID" value="MEE7494733.1"/>
    <property type="molecule type" value="Genomic_DNA"/>
</dbReference>
<evidence type="ECO:0008006" key="4">
    <source>
        <dbReference type="Google" id="ProtNLM"/>
    </source>
</evidence>
<proteinExistence type="predicted"/>
<organism evidence="2 3">
    <name type="scientific">Methylobacterium oryzae</name>
    <dbReference type="NCBI Taxonomy" id="334852"/>
    <lineage>
        <taxon>Bacteria</taxon>
        <taxon>Pseudomonadati</taxon>
        <taxon>Pseudomonadota</taxon>
        <taxon>Alphaproteobacteria</taxon>
        <taxon>Hyphomicrobiales</taxon>
        <taxon>Methylobacteriaceae</taxon>
        <taxon>Methylobacterium</taxon>
    </lineage>
</organism>
<dbReference type="RefSeq" id="WP_331304651.1">
    <property type="nucleotide sequence ID" value="NZ_MLCA01000017.1"/>
</dbReference>
<feature type="region of interest" description="Disordered" evidence="1">
    <location>
        <begin position="79"/>
        <end position="110"/>
    </location>
</feature>
<evidence type="ECO:0000256" key="1">
    <source>
        <dbReference type="SAM" id="MobiDB-lite"/>
    </source>
</evidence>
<evidence type="ECO:0000313" key="2">
    <source>
        <dbReference type="EMBL" id="MEE7494733.1"/>
    </source>
</evidence>